<dbReference type="InterPro" id="IPR050695">
    <property type="entry name" value="N-acetylmuramoyl_amidase_3"/>
</dbReference>
<dbReference type="SUPFAM" id="SSF53187">
    <property type="entry name" value="Zn-dependent exopeptidases"/>
    <property type="match status" value="1"/>
</dbReference>
<dbReference type="InterPro" id="IPR002508">
    <property type="entry name" value="MurNAc-LAA_cat"/>
</dbReference>
<dbReference type="PANTHER" id="PTHR30404:SF0">
    <property type="entry name" value="N-ACETYLMURAMOYL-L-ALANINE AMIDASE AMIC"/>
    <property type="match status" value="1"/>
</dbReference>
<keyword evidence="3" id="KW-0378">Hydrolase</keyword>
<dbReference type="Gene3D" id="3.40.630.40">
    <property type="entry name" value="Zn-dependent exopeptidases"/>
    <property type="match status" value="1"/>
</dbReference>
<dbReference type="Pfam" id="PF01520">
    <property type="entry name" value="Amidase_3"/>
    <property type="match status" value="1"/>
</dbReference>
<sequence length="290" mass="30903">MSRRAQLSLFLLAPVLVMAAILAAWLALAVPALGRDYVLRFELPPAGERADLPRVLGPPDRSRPLIVIDAGHGGHDPGATAMGFQEKDLVLALAAALREELIRRGGTRVAMTREDDRFLALGERSAIARDLGADLFLSIHADSAGEADAISGSSIYVLSEEASSATAARYAARENAADAVNGVRLSEQSDTVNSILVDLAQRGAQNDSAAFARLIQREGRGILQFHPETRRSAALAVLRAPDVPSVLYEAGFISNPDDAERLASPAGQQAFAQVLARAVSIYFARQSDVR</sequence>
<dbReference type="GO" id="GO:0030288">
    <property type="term" value="C:outer membrane-bounded periplasmic space"/>
    <property type="evidence" value="ECO:0007669"/>
    <property type="project" value="TreeGrafter"/>
</dbReference>
<dbReference type="AlphaFoldDB" id="A0A6I4TDA9"/>
<dbReference type="CDD" id="cd02696">
    <property type="entry name" value="MurNAc-LAA"/>
    <property type="match status" value="1"/>
</dbReference>
<proteinExistence type="predicted"/>
<dbReference type="GO" id="GO:0009253">
    <property type="term" value="P:peptidoglycan catabolic process"/>
    <property type="evidence" value="ECO:0007669"/>
    <property type="project" value="InterPro"/>
</dbReference>
<dbReference type="GO" id="GO:0008745">
    <property type="term" value="F:N-acetylmuramoyl-L-alanine amidase activity"/>
    <property type="evidence" value="ECO:0007669"/>
    <property type="project" value="UniProtKB-EC"/>
</dbReference>
<evidence type="ECO:0000256" key="1">
    <source>
        <dbReference type="ARBA" id="ARBA00001561"/>
    </source>
</evidence>
<evidence type="ECO:0000313" key="5">
    <source>
        <dbReference type="EMBL" id="MXO74140.1"/>
    </source>
</evidence>
<dbReference type="EMBL" id="WTZA01000001">
    <property type="protein sequence ID" value="MXO74140.1"/>
    <property type="molecule type" value="Genomic_DNA"/>
</dbReference>
<protein>
    <recommendedName>
        <fullName evidence="2">N-acetylmuramoyl-L-alanine amidase</fullName>
        <ecNumber evidence="2">3.5.1.28</ecNumber>
    </recommendedName>
</protein>
<dbReference type="EC" id="3.5.1.28" evidence="2"/>
<feature type="domain" description="MurNAc-LAA" evidence="4">
    <location>
        <begin position="125"/>
        <end position="280"/>
    </location>
</feature>
<dbReference type="PANTHER" id="PTHR30404">
    <property type="entry name" value="N-ACETYLMURAMOYL-L-ALANINE AMIDASE"/>
    <property type="match status" value="1"/>
</dbReference>
<accession>A0A6I4TDA9</accession>
<evidence type="ECO:0000313" key="6">
    <source>
        <dbReference type="Proteomes" id="UP000439522"/>
    </source>
</evidence>
<organism evidence="5 6">
    <name type="scientific">Tsuneonella aeria</name>
    <dbReference type="NCBI Taxonomy" id="1837929"/>
    <lineage>
        <taxon>Bacteria</taxon>
        <taxon>Pseudomonadati</taxon>
        <taxon>Pseudomonadota</taxon>
        <taxon>Alphaproteobacteria</taxon>
        <taxon>Sphingomonadales</taxon>
        <taxon>Erythrobacteraceae</taxon>
        <taxon>Tsuneonella</taxon>
    </lineage>
</organism>
<comment type="caution">
    <text evidence="5">The sequence shown here is derived from an EMBL/GenBank/DDBJ whole genome shotgun (WGS) entry which is preliminary data.</text>
</comment>
<comment type="catalytic activity">
    <reaction evidence="1">
        <text>Hydrolyzes the link between N-acetylmuramoyl residues and L-amino acid residues in certain cell-wall glycopeptides.</text>
        <dbReference type="EC" id="3.5.1.28"/>
    </reaction>
</comment>
<gene>
    <name evidence="5" type="ORF">GRI40_02750</name>
</gene>
<dbReference type="OrthoDB" id="9806267at2"/>
<keyword evidence="6" id="KW-1185">Reference proteome</keyword>
<dbReference type="SMART" id="SM00646">
    <property type="entry name" value="Ami_3"/>
    <property type="match status" value="1"/>
</dbReference>
<dbReference type="Proteomes" id="UP000439522">
    <property type="component" value="Unassembled WGS sequence"/>
</dbReference>
<evidence type="ECO:0000256" key="2">
    <source>
        <dbReference type="ARBA" id="ARBA00011901"/>
    </source>
</evidence>
<dbReference type="RefSeq" id="WP_160609921.1">
    <property type="nucleotide sequence ID" value="NZ_WTZA01000001.1"/>
</dbReference>
<reference evidence="5 6" key="1">
    <citation type="submission" date="2019-12" db="EMBL/GenBank/DDBJ databases">
        <title>Genomic-based taxomic classification of the family Erythrobacteraceae.</title>
        <authorList>
            <person name="Xu L."/>
        </authorList>
    </citation>
    <scope>NUCLEOTIDE SEQUENCE [LARGE SCALE GENOMIC DNA]</scope>
    <source>
        <strain evidence="5 6">100921-2</strain>
    </source>
</reference>
<evidence type="ECO:0000256" key="3">
    <source>
        <dbReference type="ARBA" id="ARBA00022801"/>
    </source>
</evidence>
<evidence type="ECO:0000259" key="4">
    <source>
        <dbReference type="SMART" id="SM00646"/>
    </source>
</evidence>
<name>A0A6I4TDA9_9SPHN</name>